<dbReference type="SUPFAM" id="SSF51905">
    <property type="entry name" value="FAD/NAD(P)-binding domain"/>
    <property type="match status" value="1"/>
</dbReference>
<dbReference type="EMBL" id="JAAMPI010000665">
    <property type="protein sequence ID" value="KAF4629522.1"/>
    <property type="molecule type" value="Genomic_DNA"/>
</dbReference>
<dbReference type="Gene3D" id="3.50.50.60">
    <property type="entry name" value="FAD/NAD(P)-binding domain"/>
    <property type="match status" value="1"/>
</dbReference>
<accession>A0A8H4RG99</accession>
<dbReference type="Pfam" id="PF01266">
    <property type="entry name" value="DAO"/>
    <property type="match status" value="1"/>
</dbReference>
<name>A0A8H4RG99_9HELO</name>
<evidence type="ECO:0000256" key="1">
    <source>
        <dbReference type="ARBA" id="ARBA00001974"/>
    </source>
</evidence>
<dbReference type="InterPro" id="IPR036188">
    <property type="entry name" value="FAD/NAD-bd_sf"/>
</dbReference>
<dbReference type="PANTHER" id="PTHR10961:SF26">
    <property type="entry name" value="L-SACCHAROPINE OXIDASE"/>
    <property type="match status" value="1"/>
</dbReference>
<evidence type="ECO:0000313" key="7">
    <source>
        <dbReference type="EMBL" id="KAF4629522.1"/>
    </source>
</evidence>
<keyword evidence="5" id="KW-0560">Oxidoreductase</keyword>
<dbReference type="Gene3D" id="3.30.9.10">
    <property type="entry name" value="D-Amino Acid Oxidase, subunit A, domain 2"/>
    <property type="match status" value="1"/>
</dbReference>
<dbReference type="GO" id="GO:0051698">
    <property type="term" value="F:saccharopine oxidase activity"/>
    <property type="evidence" value="ECO:0007669"/>
    <property type="project" value="TreeGrafter"/>
</dbReference>
<dbReference type="OrthoDB" id="2219495at2759"/>
<proteinExistence type="inferred from homology"/>
<dbReference type="InterPro" id="IPR045170">
    <property type="entry name" value="MTOX"/>
</dbReference>
<dbReference type="GO" id="GO:0008115">
    <property type="term" value="F:sarcosine oxidase activity"/>
    <property type="evidence" value="ECO:0007669"/>
    <property type="project" value="TreeGrafter"/>
</dbReference>
<dbReference type="AlphaFoldDB" id="A0A8H4RG99"/>
<dbReference type="InterPro" id="IPR006076">
    <property type="entry name" value="FAD-dep_OxRdtase"/>
</dbReference>
<organism evidence="7 8">
    <name type="scientific">Cudoniella acicularis</name>
    <dbReference type="NCBI Taxonomy" id="354080"/>
    <lineage>
        <taxon>Eukaryota</taxon>
        <taxon>Fungi</taxon>
        <taxon>Dikarya</taxon>
        <taxon>Ascomycota</taxon>
        <taxon>Pezizomycotina</taxon>
        <taxon>Leotiomycetes</taxon>
        <taxon>Helotiales</taxon>
        <taxon>Tricladiaceae</taxon>
        <taxon>Cudoniella</taxon>
    </lineage>
</organism>
<sequence length="202" mass="22270">MASLKRIEPRGYTDGDGYMLESEQNLKELGIEGVMNMNREEVVGKWPGFSGEMKDWNMYFNPEAGWAKARETLQVAMTEYIRLGGVFLSGSPGDVVSIEYSKSEAGTITGVVTADGRSHDASKVLICVGAYTSQLVDTDTQIHAVGLCLAHWRLNAAEMEIWKDHPFVDVRHRGYFFPPNETGLMKMGVGVVGTKSGDVKRS</sequence>
<comment type="cofactor">
    <cofactor evidence="1">
        <name>FAD</name>
        <dbReference type="ChEBI" id="CHEBI:57692"/>
    </cofactor>
</comment>
<gene>
    <name evidence="7" type="ORF">G7Y89_g8622</name>
</gene>
<evidence type="ECO:0000256" key="2">
    <source>
        <dbReference type="ARBA" id="ARBA00010989"/>
    </source>
</evidence>
<keyword evidence="8" id="KW-1185">Reference proteome</keyword>
<comment type="caution">
    <text evidence="7">The sequence shown here is derived from an EMBL/GenBank/DDBJ whole genome shotgun (WGS) entry which is preliminary data.</text>
</comment>
<dbReference type="PANTHER" id="PTHR10961">
    <property type="entry name" value="PEROXISOMAL SARCOSINE OXIDASE"/>
    <property type="match status" value="1"/>
</dbReference>
<evidence type="ECO:0000256" key="4">
    <source>
        <dbReference type="ARBA" id="ARBA00022827"/>
    </source>
</evidence>
<protein>
    <recommendedName>
        <fullName evidence="6">FAD dependent oxidoreductase domain-containing protein</fullName>
    </recommendedName>
</protein>
<evidence type="ECO:0000259" key="6">
    <source>
        <dbReference type="Pfam" id="PF01266"/>
    </source>
</evidence>
<dbReference type="Proteomes" id="UP000566819">
    <property type="component" value="Unassembled WGS sequence"/>
</dbReference>
<dbReference type="GO" id="GO:0050660">
    <property type="term" value="F:flavin adenine dinucleotide binding"/>
    <property type="evidence" value="ECO:0007669"/>
    <property type="project" value="InterPro"/>
</dbReference>
<evidence type="ECO:0000256" key="5">
    <source>
        <dbReference type="ARBA" id="ARBA00023002"/>
    </source>
</evidence>
<evidence type="ECO:0000256" key="3">
    <source>
        <dbReference type="ARBA" id="ARBA00022630"/>
    </source>
</evidence>
<keyword evidence="3" id="KW-0285">Flavoprotein</keyword>
<keyword evidence="4" id="KW-0274">FAD</keyword>
<feature type="domain" description="FAD dependent oxidoreductase" evidence="6">
    <location>
        <begin position="25"/>
        <end position="188"/>
    </location>
</feature>
<evidence type="ECO:0000313" key="8">
    <source>
        <dbReference type="Proteomes" id="UP000566819"/>
    </source>
</evidence>
<reference evidence="7 8" key="1">
    <citation type="submission" date="2020-03" db="EMBL/GenBank/DDBJ databases">
        <title>Draft Genome Sequence of Cudoniella acicularis.</title>
        <authorList>
            <person name="Buettner E."/>
            <person name="Kellner H."/>
        </authorList>
    </citation>
    <scope>NUCLEOTIDE SEQUENCE [LARGE SCALE GENOMIC DNA]</scope>
    <source>
        <strain evidence="7 8">DSM 108380</strain>
    </source>
</reference>
<comment type="similarity">
    <text evidence="2">Belongs to the MSOX/MTOX family.</text>
</comment>